<keyword evidence="5" id="KW-0862">Zinc</keyword>
<feature type="compositionally biased region" description="Low complexity" evidence="10">
    <location>
        <begin position="48"/>
        <end position="65"/>
    </location>
</feature>
<feature type="domain" description="C2H2-type" evidence="11">
    <location>
        <begin position="697"/>
        <end position="726"/>
    </location>
</feature>
<feature type="domain" description="C2H2-type" evidence="11">
    <location>
        <begin position="546"/>
        <end position="575"/>
    </location>
</feature>
<sequence>MIFTSKQHLFQHLDQHMNDLDFGSDVKQEPEDYCVEPMDTEMQTQVNTTSKPSTSQSSQEMANNDMNDESSEDSMEMTSIESMSQLLAINQSERKKCFDLNTNAFICPINECHKSFQTDRNFAMHLYRNHASRQYTCTHEGCGKAYKTKDGLEKHLLVHKNIKSFHCPHNGCQYNGISDYNLKLHLKRHSTDNVLRCDMTFLSKNELNVHRLTHGSGPAIKCETKGCNEMFYTFSQRLRHRVSVHNRRTYSYRREKQWFEWKGKTKTQEVIQTMGDNNEGVNEDMFDNNSKRVETRLIAAKPQSLALKCGMTFMSKNELNVHRLTHGSGPAIKCETKGCNDMFHTFSQRLRHRVSVHNRRTHSYRRGKQWFEWKGKTETQKVMQSMDDNNEGVNEDMFDNNSSKPVETRLIAAKPQSLALKCGVTDCQMIFESKEDLYKHLDKHMNDLDLGSDVKQEPEDNCVEQMDTEMQTQVNSTSKPSTSQSSQEMVNKDMSGKTPLNRALRFECFDMTLKAYICPINECHKSFKNDSSFAGHLRTTHTTKQHTCTYEGCGKAFHTTRDLHRHELVHTNVKLFHCSHNGCKFNCNSNEWFRRHLKTHFPTEGFKCESDGCDHTFRTAMQLNRHRLEAHKLLAKHGLKRCQWRGCEYVGRDMKCHTRRHTGERPYRCLWPACGKRFISNTNLRLHMKIHNNTKPFACEWPECGQRFVTKGQHNIHMNNHNNVRPYACDWPGCGKRFLASSPLKYHMNVHNNVKPYACDWPACEYRTAYYPSIHEHRKQVHKMSGHKWVDNGTIKYPCDWPECGKQFTHKQTLRYHMNVHQNVKPYACDWPECEYRSAHRSYLYTHIKHVHTGGAHKNKKLFACLWPECGKQFSHKPTLTDHMNVHNNVKPYACDWPESVTDPVHRLVGWGQWRRMT</sequence>
<feature type="region of interest" description="Disordered" evidence="10">
    <location>
        <begin position="470"/>
        <end position="495"/>
    </location>
</feature>
<dbReference type="Gene3D" id="3.30.160.60">
    <property type="entry name" value="Classic Zinc Finger"/>
    <property type="match status" value="9"/>
</dbReference>
<feature type="domain" description="C2H2-type" evidence="11">
    <location>
        <begin position="606"/>
        <end position="631"/>
    </location>
</feature>
<comment type="subcellular location">
    <subcellularLocation>
        <location evidence="1">Nucleus</location>
    </subcellularLocation>
</comment>
<feature type="compositionally biased region" description="Low complexity" evidence="10">
    <location>
        <begin position="476"/>
        <end position="487"/>
    </location>
</feature>
<evidence type="ECO:0000256" key="8">
    <source>
        <dbReference type="ARBA" id="ARBA00023242"/>
    </source>
</evidence>
<evidence type="ECO:0000256" key="1">
    <source>
        <dbReference type="ARBA" id="ARBA00004123"/>
    </source>
</evidence>
<dbReference type="EMBL" id="CAJPIZ010006187">
    <property type="protein sequence ID" value="CAG2109300.1"/>
    <property type="molecule type" value="Genomic_DNA"/>
</dbReference>
<evidence type="ECO:0000313" key="13">
    <source>
        <dbReference type="Proteomes" id="UP000759131"/>
    </source>
</evidence>
<feature type="domain" description="C2H2-type" evidence="11">
    <location>
        <begin position="797"/>
        <end position="826"/>
    </location>
</feature>
<dbReference type="PROSITE" id="PS50157">
    <property type="entry name" value="ZINC_FINGER_C2H2_2"/>
    <property type="match status" value="11"/>
</dbReference>
<feature type="region of interest" description="Disordered" evidence="10">
    <location>
        <begin position="41"/>
        <end position="78"/>
    </location>
</feature>
<feature type="domain" description="C2H2-type" evidence="11">
    <location>
        <begin position="105"/>
        <end position="135"/>
    </location>
</feature>
<keyword evidence="2" id="KW-0479">Metal-binding</keyword>
<keyword evidence="4 9" id="KW-0863">Zinc-finger</keyword>
<evidence type="ECO:0000256" key="9">
    <source>
        <dbReference type="PROSITE-ProRule" id="PRU00042"/>
    </source>
</evidence>
<dbReference type="Pfam" id="PF00096">
    <property type="entry name" value="zf-C2H2"/>
    <property type="match status" value="5"/>
</dbReference>
<dbReference type="PROSITE" id="PS00028">
    <property type="entry name" value="ZINC_FINGER_C2H2_1"/>
    <property type="match status" value="13"/>
</dbReference>
<feature type="domain" description="C2H2-type" evidence="11">
    <location>
        <begin position="827"/>
        <end position="857"/>
    </location>
</feature>
<keyword evidence="6" id="KW-0805">Transcription regulation</keyword>
<dbReference type="InterPro" id="IPR036236">
    <property type="entry name" value="Znf_C2H2_sf"/>
</dbReference>
<evidence type="ECO:0000256" key="2">
    <source>
        <dbReference type="ARBA" id="ARBA00022723"/>
    </source>
</evidence>
<dbReference type="InterPro" id="IPR051061">
    <property type="entry name" value="Zinc_finger_trans_reg"/>
</dbReference>
<dbReference type="PANTHER" id="PTHR46179:SF13">
    <property type="entry name" value="C2H2-TYPE DOMAIN-CONTAINING PROTEIN"/>
    <property type="match status" value="1"/>
</dbReference>
<dbReference type="GO" id="GO:0006357">
    <property type="term" value="P:regulation of transcription by RNA polymerase II"/>
    <property type="evidence" value="ECO:0007669"/>
    <property type="project" value="TreeGrafter"/>
</dbReference>
<feature type="domain" description="C2H2-type" evidence="11">
    <location>
        <begin position="516"/>
        <end position="546"/>
    </location>
</feature>
<dbReference type="Proteomes" id="UP000759131">
    <property type="component" value="Unassembled WGS sequence"/>
</dbReference>
<feature type="domain" description="C2H2-type" evidence="11">
    <location>
        <begin position="727"/>
        <end position="756"/>
    </location>
</feature>
<dbReference type="PANTHER" id="PTHR46179">
    <property type="entry name" value="ZINC FINGER PROTEIN"/>
    <property type="match status" value="1"/>
</dbReference>
<dbReference type="OrthoDB" id="6077919at2759"/>
<name>A0A7R9Q2D3_9ACAR</name>
<feature type="domain" description="C2H2-type" evidence="11">
    <location>
        <begin position="863"/>
        <end position="892"/>
    </location>
</feature>
<evidence type="ECO:0000256" key="7">
    <source>
        <dbReference type="ARBA" id="ARBA00023163"/>
    </source>
</evidence>
<evidence type="ECO:0000256" key="4">
    <source>
        <dbReference type="ARBA" id="ARBA00022771"/>
    </source>
</evidence>
<reference evidence="12" key="1">
    <citation type="submission" date="2020-11" db="EMBL/GenBank/DDBJ databases">
        <authorList>
            <person name="Tran Van P."/>
        </authorList>
    </citation>
    <scope>NUCLEOTIDE SEQUENCE</scope>
</reference>
<dbReference type="FunFam" id="3.30.160.60:FF:000100">
    <property type="entry name" value="Zinc finger 45-like"/>
    <property type="match status" value="1"/>
</dbReference>
<dbReference type="FunFam" id="3.30.160.60:FF:000125">
    <property type="entry name" value="Putative zinc finger protein 143"/>
    <property type="match status" value="2"/>
</dbReference>
<evidence type="ECO:0000256" key="3">
    <source>
        <dbReference type="ARBA" id="ARBA00022737"/>
    </source>
</evidence>
<keyword evidence="3" id="KW-0677">Repeat</keyword>
<protein>
    <recommendedName>
        <fullName evidence="11">C2H2-type domain-containing protein</fullName>
    </recommendedName>
</protein>
<dbReference type="GO" id="GO:0005634">
    <property type="term" value="C:nucleus"/>
    <property type="evidence" value="ECO:0007669"/>
    <property type="project" value="UniProtKB-SubCell"/>
</dbReference>
<dbReference type="GO" id="GO:0008270">
    <property type="term" value="F:zinc ion binding"/>
    <property type="evidence" value="ECO:0007669"/>
    <property type="project" value="UniProtKB-KW"/>
</dbReference>
<keyword evidence="7" id="KW-0804">Transcription</keyword>
<proteinExistence type="predicted"/>
<evidence type="ECO:0000256" key="5">
    <source>
        <dbReference type="ARBA" id="ARBA00022833"/>
    </source>
</evidence>
<feature type="domain" description="C2H2-type" evidence="11">
    <location>
        <begin position="135"/>
        <end position="164"/>
    </location>
</feature>
<dbReference type="SMART" id="SM00355">
    <property type="entry name" value="ZnF_C2H2"/>
    <property type="match status" value="20"/>
</dbReference>
<evidence type="ECO:0000259" key="11">
    <source>
        <dbReference type="PROSITE" id="PS50157"/>
    </source>
</evidence>
<dbReference type="InterPro" id="IPR013087">
    <property type="entry name" value="Znf_C2H2_type"/>
</dbReference>
<accession>A0A7R9Q2D3</accession>
<dbReference type="FunFam" id="3.30.160.60:FF:000446">
    <property type="entry name" value="Zinc finger protein"/>
    <property type="match status" value="1"/>
</dbReference>
<keyword evidence="8" id="KW-0539">Nucleus</keyword>
<feature type="domain" description="C2H2-type" evidence="11">
    <location>
        <begin position="667"/>
        <end position="696"/>
    </location>
</feature>
<dbReference type="AlphaFoldDB" id="A0A7R9Q2D3"/>
<evidence type="ECO:0000256" key="10">
    <source>
        <dbReference type="SAM" id="MobiDB-lite"/>
    </source>
</evidence>
<dbReference type="SUPFAM" id="SSF57667">
    <property type="entry name" value="beta-beta-alpha zinc fingers"/>
    <property type="match status" value="8"/>
</dbReference>
<evidence type="ECO:0000256" key="6">
    <source>
        <dbReference type="ARBA" id="ARBA00023015"/>
    </source>
</evidence>
<keyword evidence="13" id="KW-1185">Reference proteome</keyword>
<organism evidence="12">
    <name type="scientific">Medioppia subpectinata</name>
    <dbReference type="NCBI Taxonomy" id="1979941"/>
    <lineage>
        <taxon>Eukaryota</taxon>
        <taxon>Metazoa</taxon>
        <taxon>Ecdysozoa</taxon>
        <taxon>Arthropoda</taxon>
        <taxon>Chelicerata</taxon>
        <taxon>Arachnida</taxon>
        <taxon>Acari</taxon>
        <taxon>Acariformes</taxon>
        <taxon>Sarcoptiformes</taxon>
        <taxon>Oribatida</taxon>
        <taxon>Brachypylina</taxon>
        <taxon>Oppioidea</taxon>
        <taxon>Oppiidae</taxon>
        <taxon>Medioppia</taxon>
    </lineage>
</organism>
<feature type="compositionally biased region" description="Acidic residues" evidence="10">
    <location>
        <begin position="66"/>
        <end position="75"/>
    </location>
</feature>
<gene>
    <name evidence="12" type="ORF">OSB1V03_LOCUS9289</name>
</gene>
<dbReference type="EMBL" id="OC860762">
    <property type="protein sequence ID" value="CAD7628870.1"/>
    <property type="molecule type" value="Genomic_DNA"/>
</dbReference>
<evidence type="ECO:0000313" key="12">
    <source>
        <dbReference type="EMBL" id="CAD7628870.1"/>
    </source>
</evidence>